<dbReference type="InterPro" id="IPR010998">
    <property type="entry name" value="Integrase_recombinase_N"/>
</dbReference>
<protein>
    <submittedName>
        <fullName evidence="9">Site-specific integrase</fullName>
    </submittedName>
</protein>
<dbReference type="InterPro" id="IPR050808">
    <property type="entry name" value="Phage_Integrase"/>
</dbReference>
<proteinExistence type="inferred from homology"/>
<dbReference type="InterPro" id="IPR013762">
    <property type="entry name" value="Integrase-like_cat_sf"/>
</dbReference>
<dbReference type="InterPro" id="IPR002104">
    <property type="entry name" value="Integrase_catalytic"/>
</dbReference>
<dbReference type="GO" id="GO:0006310">
    <property type="term" value="P:DNA recombination"/>
    <property type="evidence" value="ECO:0007669"/>
    <property type="project" value="UniProtKB-KW"/>
</dbReference>
<feature type="domain" description="Tyr recombinase" evidence="7">
    <location>
        <begin position="190"/>
        <end position="354"/>
    </location>
</feature>
<dbReference type="CDD" id="cd01189">
    <property type="entry name" value="INT_ICEBs1_C_like"/>
    <property type="match status" value="1"/>
</dbReference>
<dbReference type="InterPro" id="IPR044068">
    <property type="entry name" value="CB"/>
</dbReference>
<dbReference type="AlphaFoldDB" id="A0A9D2MHD6"/>
<name>A0A9D2MHD6_9FIRM</name>
<reference evidence="9" key="2">
    <citation type="submission" date="2021-04" db="EMBL/GenBank/DDBJ databases">
        <authorList>
            <person name="Gilroy R."/>
        </authorList>
    </citation>
    <scope>NUCLEOTIDE SEQUENCE</scope>
    <source>
        <strain evidence="9">CHK188-16595</strain>
    </source>
</reference>
<evidence type="ECO:0000313" key="9">
    <source>
        <dbReference type="EMBL" id="HJB74135.1"/>
    </source>
</evidence>
<evidence type="ECO:0000256" key="4">
    <source>
        <dbReference type="ARBA" id="ARBA00023125"/>
    </source>
</evidence>
<keyword evidence="5" id="KW-0233">DNA recombination</keyword>
<sequence length="354" mass="40655">MAKRNNGEGTITKRKDGRWEGRYYTGEIVNGKRVRKNVLAKTKAACKEKLEKAIAENNKRQRIISRCSFLTNPEPTLEEWSKIWFESFCSVSIKEYTRNSYQNYFDRYILPNLGGMKIKDISTVACQQFLMKMYTSGRIRNVKKKGNGLSAKTVKDIKIALQTCLQKAEDEGLIGSNPCKKVQLPKDAPKEMQTLKANELGRFLQETKDSGCYEFYILEITTGLRLGEILALTWDDLDMKNKTISVNKQVQRIGSELKVTTPKTASSIRTIALCDECFNQLILLRSRQRLDNKLIFPSPITGGLRDPSSVTRKLHRMQKRAGVPQIRFHDLRHPYVKPTTKKYLFFLVPMLQLS</sequence>
<evidence type="ECO:0000256" key="1">
    <source>
        <dbReference type="ARBA" id="ARBA00003283"/>
    </source>
</evidence>
<evidence type="ECO:0000259" key="8">
    <source>
        <dbReference type="PROSITE" id="PS51900"/>
    </source>
</evidence>
<reference evidence="9" key="1">
    <citation type="journal article" date="2021" name="PeerJ">
        <title>Extensive microbial diversity within the chicken gut microbiome revealed by metagenomics and culture.</title>
        <authorList>
            <person name="Gilroy R."/>
            <person name="Ravi A."/>
            <person name="Getino M."/>
            <person name="Pursley I."/>
            <person name="Horton D.L."/>
            <person name="Alikhan N.F."/>
            <person name="Baker D."/>
            <person name="Gharbi K."/>
            <person name="Hall N."/>
            <person name="Watson M."/>
            <person name="Adriaenssens E.M."/>
            <person name="Foster-Nyarko E."/>
            <person name="Jarju S."/>
            <person name="Secka A."/>
            <person name="Antonio M."/>
            <person name="Oren A."/>
            <person name="Chaudhuri R.R."/>
            <person name="La Ragione R."/>
            <person name="Hildebrand F."/>
            <person name="Pallen M.J."/>
        </authorList>
    </citation>
    <scope>NUCLEOTIDE SEQUENCE</scope>
    <source>
        <strain evidence="9">CHK188-16595</strain>
    </source>
</reference>
<comment type="caution">
    <text evidence="9">The sequence shown here is derived from an EMBL/GenBank/DDBJ whole genome shotgun (WGS) entry which is preliminary data.</text>
</comment>
<dbReference type="Gene3D" id="1.10.443.10">
    <property type="entry name" value="Intergrase catalytic core"/>
    <property type="match status" value="1"/>
</dbReference>
<dbReference type="PANTHER" id="PTHR30629">
    <property type="entry name" value="PROPHAGE INTEGRASE"/>
    <property type="match status" value="1"/>
</dbReference>
<evidence type="ECO:0000256" key="6">
    <source>
        <dbReference type="PROSITE-ProRule" id="PRU01248"/>
    </source>
</evidence>
<gene>
    <name evidence="9" type="ORF">IAA37_00470</name>
</gene>
<evidence type="ECO:0000259" key="7">
    <source>
        <dbReference type="PROSITE" id="PS51898"/>
    </source>
</evidence>
<evidence type="ECO:0000256" key="2">
    <source>
        <dbReference type="ARBA" id="ARBA00008857"/>
    </source>
</evidence>
<dbReference type="Gene3D" id="1.10.150.130">
    <property type="match status" value="1"/>
</dbReference>
<evidence type="ECO:0000313" key="10">
    <source>
        <dbReference type="Proteomes" id="UP000823877"/>
    </source>
</evidence>
<dbReference type="PROSITE" id="PS51898">
    <property type="entry name" value="TYR_RECOMBINASE"/>
    <property type="match status" value="1"/>
</dbReference>
<dbReference type="Pfam" id="PF14659">
    <property type="entry name" value="Phage_int_SAM_3"/>
    <property type="match status" value="1"/>
</dbReference>
<evidence type="ECO:0000256" key="3">
    <source>
        <dbReference type="ARBA" id="ARBA00022908"/>
    </source>
</evidence>
<feature type="domain" description="Core-binding (CB)" evidence="8">
    <location>
        <begin position="75"/>
        <end position="169"/>
    </location>
</feature>
<dbReference type="SUPFAM" id="SSF56349">
    <property type="entry name" value="DNA breaking-rejoining enzymes"/>
    <property type="match status" value="1"/>
</dbReference>
<dbReference type="GO" id="GO:0015074">
    <property type="term" value="P:DNA integration"/>
    <property type="evidence" value="ECO:0007669"/>
    <property type="project" value="UniProtKB-KW"/>
</dbReference>
<dbReference type="InterPro" id="IPR004107">
    <property type="entry name" value="Integrase_SAM-like_N"/>
</dbReference>
<organism evidence="9 10">
    <name type="scientific">Candidatus Eubacterium faecale</name>
    <dbReference type="NCBI Taxonomy" id="2838568"/>
    <lineage>
        <taxon>Bacteria</taxon>
        <taxon>Bacillati</taxon>
        <taxon>Bacillota</taxon>
        <taxon>Clostridia</taxon>
        <taxon>Eubacteriales</taxon>
        <taxon>Eubacteriaceae</taxon>
        <taxon>Eubacterium</taxon>
    </lineage>
</organism>
<dbReference type="GO" id="GO:0003677">
    <property type="term" value="F:DNA binding"/>
    <property type="evidence" value="ECO:0007669"/>
    <property type="project" value="UniProtKB-UniRule"/>
</dbReference>
<comment type="function">
    <text evidence="1">Site-specific tyrosine recombinase, which acts by catalyzing the cutting and rejoining of the recombining DNA molecules.</text>
</comment>
<accession>A0A9D2MHD6</accession>
<keyword evidence="3" id="KW-0229">DNA integration</keyword>
<keyword evidence="4 6" id="KW-0238">DNA-binding</keyword>
<dbReference type="Pfam" id="PF00589">
    <property type="entry name" value="Phage_integrase"/>
    <property type="match status" value="1"/>
</dbReference>
<dbReference type="InterPro" id="IPR011010">
    <property type="entry name" value="DNA_brk_join_enz"/>
</dbReference>
<evidence type="ECO:0000256" key="5">
    <source>
        <dbReference type="ARBA" id="ARBA00023172"/>
    </source>
</evidence>
<comment type="similarity">
    <text evidence="2">Belongs to the 'phage' integrase family.</text>
</comment>
<dbReference type="EMBL" id="DWXN01000002">
    <property type="protein sequence ID" value="HJB74135.1"/>
    <property type="molecule type" value="Genomic_DNA"/>
</dbReference>
<dbReference type="PROSITE" id="PS51900">
    <property type="entry name" value="CB"/>
    <property type="match status" value="1"/>
</dbReference>
<dbReference type="PANTHER" id="PTHR30629:SF6">
    <property type="entry name" value="PROPHAGE INTEGRASE INTA-RELATED"/>
    <property type="match status" value="1"/>
</dbReference>
<dbReference type="Proteomes" id="UP000823877">
    <property type="component" value="Unassembled WGS sequence"/>
</dbReference>